<keyword evidence="2" id="KW-0472">Membrane</keyword>
<dbReference type="RefSeq" id="WP_092159161.1">
    <property type="nucleotide sequence ID" value="NZ_FNGA01000002.1"/>
</dbReference>
<gene>
    <name evidence="3" type="ORF">SAMN05660337_1136</name>
</gene>
<evidence type="ECO:0000313" key="4">
    <source>
        <dbReference type="Proteomes" id="UP000199053"/>
    </source>
</evidence>
<evidence type="ECO:0000313" key="3">
    <source>
        <dbReference type="EMBL" id="SDK76099.1"/>
    </source>
</evidence>
<dbReference type="OrthoDB" id="5471239at2"/>
<keyword evidence="4" id="KW-1185">Reference proteome</keyword>
<dbReference type="STRING" id="246191.SAMN05660337_1136"/>
<proteinExistence type="predicted"/>
<dbReference type="AlphaFoldDB" id="A0A1G9EJ22"/>
<name>A0A1G9EJ22_9BACT</name>
<feature type="coiled-coil region" evidence="1">
    <location>
        <begin position="27"/>
        <end position="96"/>
    </location>
</feature>
<evidence type="ECO:0000256" key="2">
    <source>
        <dbReference type="SAM" id="Phobius"/>
    </source>
</evidence>
<accession>A0A1G9EJ22</accession>
<keyword evidence="2" id="KW-0812">Transmembrane</keyword>
<keyword evidence="2" id="KW-1133">Transmembrane helix</keyword>
<dbReference type="Proteomes" id="UP000199053">
    <property type="component" value="Unassembled WGS sequence"/>
</dbReference>
<feature type="transmembrane region" description="Helical" evidence="2">
    <location>
        <begin position="6"/>
        <end position="25"/>
    </location>
</feature>
<evidence type="ECO:0008006" key="5">
    <source>
        <dbReference type="Google" id="ProtNLM"/>
    </source>
</evidence>
<reference evidence="4" key="1">
    <citation type="submission" date="2016-10" db="EMBL/GenBank/DDBJ databases">
        <authorList>
            <person name="Varghese N."/>
            <person name="Submissions S."/>
        </authorList>
    </citation>
    <scope>NUCLEOTIDE SEQUENCE [LARGE SCALE GENOMIC DNA]</scope>
    <source>
        <strain evidence="4">DSM 16995</strain>
    </source>
</reference>
<evidence type="ECO:0000256" key="1">
    <source>
        <dbReference type="SAM" id="Coils"/>
    </source>
</evidence>
<sequence>MTIFLLIFFSLTEIILLIAIIFFFLRLKKSESLLNQLQSKQEEFINKLHFNAQLENEIVSTFEQRQLELAQLDLLLDNKTKKLKRILAQAEEFSRSPQFLRQIIITGHKEGKPVSRLAKATGLSTEEVELILDQYN</sequence>
<dbReference type="EMBL" id="FNGA01000002">
    <property type="protein sequence ID" value="SDK76099.1"/>
    <property type="molecule type" value="Genomic_DNA"/>
</dbReference>
<organism evidence="3 4">
    <name type="scientific">Maridesulfovibrio ferrireducens</name>
    <dbReference type="NCBI Taxonomy" id="246191"/>
    <lineage>
        <taxon>Bacteria</taxon>
        <taxon>Pseudomonadati</taxon>
        <taxon>Thermodesulfobacteriota</taxon>
        <taxon>Desulfovibrionia</taxon>
        <taxon>Desulfovibrionales</taxon>
        <taxon>Desulfovibrionaceae</taxon>
        <taxon>Maridesulfovibrio</taxon>
    </lineage>
</organism>
<keyword evidence="1" id="KW-0175">Coiled coil</keyword>
<protein>
    <recommendedName>
        <fullName evidence="5">DUF2802 domain-containing protein</fullName>
    </recommendedName>
</protein>